<evidence type="ECO:0000256" key="4">
    <source>
        <dbReference type="ARBA" id="ARBA00023002"/>
    </source>
</evidence>
<sequence>MNPLPPFLLEAVCYDDRAGNSDMTFSSAKLDTLRIPAIQAPMFLISGPDMVVSACEAGIVGSFPTQNARTPAILDQWMKKIRTRLDSDPNAAPWAVNIIMHPSYDRAKADFDVILKHKPPIVITALGSPAALVEQVHRYGGIVLADVINPEYAKKAAAAKVDGLVLVSAGAGGHTGYLSPFVFVHEIRRWWHGLLVLGGGIGTGQAILATQAMGADMAYLGTHFIASEESQCQTEYKQMVVQADSGDIVTSDAITGVKANWLRQSLSNGGYDPDDMPSPGKIDFTSAAGTQNKRWKDIWAAGQGVASAKSVQPVRDIVNTLVDEYHKAISAVVANPHLSTKAHKKEETL</sequence>
<dbReference type="InterPro" id="IPR013785">
    <property type="entry name" value="Aldolase_TIM"/>
</dbReference>
<evidence type="ECO:0000313" key="7">
    <source>
        <dbReference type="Proteomes" id="UP000622604"/>
    </source>
</evidence>
<comment type="caution">
    <text evidence="6">The sequence shown here is derived from an EMBL/GenBank/DDBJ whole genome shotgun (WGS) entry which is preliminary data.</text>
</comment>
<name>A0A8H9I9V7_9ALTE</name>
<dbReference type="AlphaFoldDB" id="A0A8H9I9V7"/>
<keyword evidence="6" id="KW-0223">Dioxygenase</keyword>
<evidence type="ECO:0000313" key="6">
    <source>
        <dbReference type="EMBL" id="GGZ64058.1"/>
    </source>
</evidence>
<dbReference type="CDD" id="cd04730">
    <property type="entry name" value="NPD_like"/>
    <property type="match status" value="1"/>
</dbReference>
<gene>
    <name evidence="6" type="ORF">GCM10011274_22860</name>
</gene>
<dbReference type="Gene3D" id="3.20.20.70">
    <property type="entry name" value="Aldolase class I"/>
    <property type="match status" value="1"/>
</dbReference>
<dbReference type="PANTHER" id="PTHR42747">
    <property type="entry name" value="NITRONATE MONOOXYGENASE-RELATED"/>
    <property type="match status" value="1"/>
</dbReference>
<evidence type="ECO:0000256" key="3">
    <source>
        <dbReference type="ARBA" id="ARBA00022643"/>
    </source>
</evidence>
<keyword evidence="2" id="KW-0285">Flavoprotein</keyword>
<evidence type="ECO:0000256" key="2">
    <source>
        <dbReference type="ARBA" id="ARBA00022630"/>
    </source>
</evidence>
<protein>
    <submittedName>
        <fullName evidence="6">2-nitropropane dioxygenase</fullName>
    </submittedName>
</protein>
<dbReference type="Pfam" id="PF03060">
    <property type="entry name" value="NMO"/>
    <property type="match status" value="1"/>
</dbReference>
<dbReference type="GO" id="GO:0018580">
    <property type="term" value="F:nitronate monooxygenase activity"/>
    <property type="evidence" value="ECO:0007669"/>
    <property type="project" value="InterPro"/>
</dbReference>
<proteinExistence type="inferred from homology"/>
<dbReference type="Proteomes" id="UP000622604">
    <property type="component" value="Unassembled WGS sequence"/>
</dbReference>
<dbReference type="EMBL" id="BMZC01000005">
    <property type="protein sequence ID" value="GGZ64058.1"/>
    <property type="molecule type" value="Genomic_DNA"/>
</dbReference>
<comment type="similarity">
    <text evidence="1">Belongs to the nitronate monooxygenase family. NMO class I subfamily.</text>
</comment>
<reference evidence="6 7" key="1">
    <citation type="journal article" date="2014" name="Int. J. Syst. Evol. Microbiol.">
        <title>Complete genome sequence of Corynebacterium casei LMG S-19264T (=DSM 44701T), isolated from a smear-ripened cheese.</title>
        <authorList>
            <consortium name="US DOE Joint Genome Institute (JGI-PGF)"/>
            <person name="Walter F."/>
            <person name="Albersmeier A."/>
            <person name="Kalinowski J."/>
            <person name="Ruckert C."/>
        </authorList>
    </citation>
    <scope>NUCLEOTIDE SEQUENCE [LARGE SCALE GENOMIC DNA]</scope>
    <source>
        <strain evidence="6 7">KCTC 32337</strain>
    </source>
</reference>
<dbReference type="SUPFAM" id="SSF51412">
    <property type="entry name" value="Inosine monophosphate dehydrogenase (IMPDH)"/>
    <property type="match status" value="1"/>
</dbReference>
<evidence type="ECO:0000256" key="1">
    <source>
        <dbReference type="ARBA" id="ARBA00009881"/>
    </source>
</evidence>
<dbReference type="PANTHER" id="PTHR42747:SF4">
    <property type="entry name" value="BLR1330 PROTEIN"/>
    <property type="match status" value="1"/>
</dbReference>
<keyword evidence="5" id="KW-0503">Monooxygenase</keyword>
<keyword evidence="4" id="KW-0560">Oxidoreductase</keyword>
<dbReference type="InterPro" id="IPR004136">
    <property type="entry name" value="NMO"/>
</dbReference>
<organism evidence="6 7">
    <name type="scientific">Paraglaciecola chathamensis</name>
    <dbReference type="NCBI Taxonomy" id="368405"/>
    <lineage>
        <taxon>Bacteria</taxon>
        <taxon>Pseudomonadati</taxon>
        <taxon>Pseudomonadota</taxon>
        <taxon>Gammaproteobacteria</taxon>
        <taxon>Alteromonadales</taxon>
        <taxon>Alteromonadaceae</taxon>
        <taxon>Paraglaciecola</taxon>
    </lineage>
</organism>
<accession>A0A8H9I9V7</accession>
<dbReference type="GO" id="GO:0051213">
    <property type="term" value="F:dioxygenase activity"/>
    <property type="evidence" value="ECO:0007669"/>
    <property type="project" value="UniProtKB-KW"/>
</dbReference>
<evidence type="ECO:0000256" key="5">
    <source>
        <dbReference type="ARBA" id="ARBA00023033"/>
    </source>
</evidence>
<keyword evidence="3" id="KW-0288">FMN</keyword>